<sequence>MQPVGRRGGALVGCRLWKTVLLIFLWKGRRRSGGFLYLQSSQWLPVAPSGSQDSIYITFNMLSSAALCPSKGDGIYPITQIHTWELPSTTTACDWNPRSSPSGATGG</sequence>
<proteinExistence type="predicted"/>
<keyword evidence="2" id="KW-1185">Reference proteome</keyword>
<reference evidence="1 2" key="1">
    <citation type="submission" date="2019-03" db="EMBL/GenBank/DDBJ databases">
        <title>First draft genome of Liparis tanakae, snailfish: a comprehensive survey of snailfish specific genes.</title>
        <authorList>
            <person name="Kim W."/>
            <person name="Song I."/>
            <person name="Jeong J.-H."/>
            <person name="Kim D."/>
            <person name="Kim S."/>
            <person name="Ryu S."/>
            <person name="Song J.Y."/>
            <person name="Lee S.K."/>
        </authorList>
    </citation>
    <scope>NUCLEOTIDE SEQUENCE [LARGE SCALE GENOMIC DNA]</scope>
    <source>
        <tissue evidence="1">Muscle</tissue>
    </source>
</reference>
<dbReference type="AlphaFoldDB" id="A0A4Z2ICV8"/>
<dbReference type="EMBL" id="SRLO01000109">
    <property type="protein sequence ID" value="TNN74923.1"/>
    <property type="molecule type" value="Genomic_DNA"/>
</dbReference>
<protein>
    <submittedName>
        <fullName evidence="1">Uncharacterized protein</fullName>
    </submittedName>
</protein>
<name>A0A4Z2ICV8_9TELE</name>
<gene>
    <name evidence="1" type="ORF">EYF80_014841</name>
</gene>
<accession>A0A4Z2ICV8</accession>
<dbReference type="Proteomes" id="UP000314294">
    <property type="component" value="Unassembled WGS sequence"/>
</dbReference>
<evidence type="ECO:0000313" key="1">
    <source>
        <dbReference type="EMBL" id="TNN74923.1"/>
    </source>
</evidence>
<evidence type="ECO:0000313" key="2">
    <source>
        <dbReference type="Proteomes" id="UP000314294"/>
    </source>
</evidence>
<organism evidence="1 2">
    <name type="scientific">Liparis tanakae</name>
    <name type="common">Tanaka's snailfish</name>
    <dbReference type="NCBI Taxonomy" id="230148"/>
    <lineage>
        <taxon>Eukaryota</taxon>
        <taxon>Metazoa</taxon>
        <taxon>Chordata</taxon>
        <taxon>Craniata</taxon>
        <taxon>Vertebrata</taxon>
        <taxon>Euteleostomi</taxon>
        <taxon>Actinopterygii</taxon>
        <taxon>Neopterygii</taxon>
        <taxon>Teleostei</taxon>
        <taxon>Neoteleostei</taxon>
        <taxon>Acanthomorphata</taxon>
        <taxon>Eupercaria</taxon>
        <taxon>Perciformes</taxon>
        <taxon>Cottioidei</taxon>
        <taxon>Cottales</taxon>
        <taxon>Liparidae</taxon>
        <taxon>Liparis</taxon>
    </lineage>
</organism>
<comment type="caution">
    <text evidence="1">The sequence shown here is derived from an EMBL/GenBank/DDBJ whole genome shotgun (WGS) entry which is preliminary data.</text>
</comment>